<dbReference type="PANTHER" id="PTHR36057:SF1">
    <property type="entry name" value="LIPOPROTEIN LIPID ATTACHMENT SITE-LIKE PROTEIN, PUTATIVE (DUF1223)-RELATED"/>
    <property type="match status" value="1"/>
</dbReference>
<dbReference type="AlphaFoldDB" id="A0A239J2J5"/>
<proteinExistence type="predicted"/>
<dbReference type="RefSeq" id="WP_089408502.1">
    <property type="nucleotide sequence ID" value="NZ_FZOU01000003.1"/>
</dbReference>
<gene>
    <name evidence="2" type="ORF">SAMN05421770_103406</name>
</gene>
<dbReference type="OrthoDB" id="9808254at2"/>
<sequence>MRIYTAFATIAVLLAAGLMLLSAQTTATPTQEPRDRSAILVELFTSEGCSSCPPADALLRQLNGAHAANGQRLIVLSEHVTYWNSLGWTDPFSAETYTQRQAAYTEKLRLDSAYTPQMVIGGIEQVVGSDRAGVERAIRKAGQQNSPASIRILNANPEGNRLQIAYATAGETKGAEIIAVLTDDTDQSSVQRGENSGRTLAHVSVARTLTRIGKATSSGAQSASVALPANLLGTPGHHLILFLQIAGQGRVLDADARPIG</sequence>
<evidence type="ECO:0000256" key="1">
    <source>
        <dbReference type="SAM" id="SignalP"/>
    </source>
</evidence>
<keyword evidence="1" id="KW-0732">Signal</keyword>
<keyword evidence="3" id="KW-1185">Reference proteome</keyword>
<dbReference type="PANTHER" id="PTHR36057">
    <property type="match status" value="1"/>
</dbReference>
<accession>A0A239J2J5</accession>
<dbReference type="InterPro" id="IPR036249">
    <property type="entry name" value="Thioredoxin-like_sf"/>
</dbReference>
<reference evidence="2 3" key="1">
    <citation type="submission" date="2017-06" db="EMBL/GenBank/DDBJ databases">
        <authorList>
            <person name="Kim H.J."/>
            <person name="Triplett B.A."/>
        </authorList>
    </citation>
    <scope>NUCLEOTIDE SEQUENCE [LARGE SCALE GENOMIC DNA]</scope>
    <source>
        <strain evidence="2 3">DSM 18704</strain>
    </source>
</reference>
<feature type="signal peptide" evidence="1">
    <location>
        <begin position="1"/>
        <end position="27"/>
    </location>
</feature>
<dbReference type="Pfam" id="PF06764">
    <property type="entry name" value="DUF1223"/>
    <property type="match status" value="1"/>
</dbReference>
<evidence type="ECO:0000313" key="3">
    <source>
        <dbReference type="Proteomes" id="UP000198356"/>
    </source>
</evidence>
<dbReference type="InterPro" id="IPR010634">
    <property type="entry name" value="DUF1223"/>
</dbReference>
<dbReference type="SUPFAM" id="SSF52833">
    <property type="entry name" value="Thioredoxin-like"/>
    <property type="match status" value="1"/>
</dbReference>
<name>A0A239J2J5_9BACT</name>
<feature type="chain" id="PRO_5012195972" description="DUF1223 domain-containing protein" evidence="1">
    <location>
        <begin position="28"/>
        <end position="260"/>
    </location>
</feature>
<evidence type="ECO:0000313" key="2">
    <source>
        <dbReference type="EMBL" id="SNT00030.1"/>
    </source>
</evidence>
<evidence type="ECO:0008006" key="4">
    <source>
        <dbReference type="Google" id="ProtNLM"/>
    </source>
</evidence>
<dbReference type="Proteomes" id="UP000198356">
    <property type="component" value="Unassembled WGS sequence"/>
</dbReference>
<protein>
    <recommendedName>
        <fullName evidence="4">DUF1223 domain-containing protein</fullName>
    </recommendedName>
</protein>
<dbReference type="EMBL" id="FZOU01000003">
    <property type="protein sequence ID" value="SNT00030.1"/>
    <property type="molecule type" value="Genomic_DNA"/>
</dbReference>
<organism evidence="2 3">
    <name type="scientific">Granulicella rosea</name>
    <dbReference type="NCBI Taxonomy" id="474952"/>
    <lineage>
        <taxon>Bacteria</taxon>
        <taxon>Pseudomonadati</taxon>
        <taxon>Acidobacteriota</taxon>
        <taxon>Terriglobia</taxon>
        <taxon>Terriglobales</taxon>
        <taxon>Acidobacteriaceae</taxon>
        <taxon>Granulicella</taxon>
    </lineage>
</organism>